<comment type="caution">
    <text evidence="2">The sequence shown here is derived from an EMBL/GenBank/DDBJ whole genome shotgun (WGS) entry which is preliminary data.</text>
</comment>
<reference evidence="2" key="1">
    <citation type="journal article" date="2020" name="mSystems">
        <title>Genome- and Community-Level Interaction Insights into Carbon Utilization and Element Cycling Functions of Hydrothermarchaeota in Hydrothermal Sediment.</title>
        <authorList>
            <person name="Zhou Z."/>
            <person name="Liu Y."/>
            <person name="Xu W."/>
            <person name="Pan J."/>
            <person name="Luo Z.H."/>
            <person name="Li M."/>
        </authorList>
    </citation>
    <scope>NUCLEOTIDE SEQUENCE [LARGE SCALE GENOMIC DNA]</scope>
    <source>
        <strain evidence="2">HyVt-76</strain>
    </source>
</reference>
<sequence>MVLSNRPKTFMRRTFLVTYCLLLFSFIFSSLHAQGYYFGRNKVQYTDFNWQIMKTEHFDIYYYPEMQKLAEKGAFFAEESYRFLEQKFNYSVTYRIPLIFYSTHMHFQQTNVTPGFIPESVGGFFEFIKGRVVIPGNGDLNEFRHVIRHELVHVFMHTKIANVLARYDKIDGAYPPLWFTEGLAEYWSTEWDAQAEMVLQDAVLNNYVVGLHDMYQINGTFAMYKIGQDVLNYISIHFGEDKLLRMMESVWKYPYFEQCFQEVLGMDYKEFDHQYLYHLKKRYYPLLKDHDFSDQVSQTIVRRGYNFKPAYFELNGKPYVAFVGNRTGYSSIYMRPLKPLTFKDKEKDVELLVKGEASSDFEAFHIFDSKISVNKNGILAFSSKSGENDVLYLYSIPDQKIIARHSFPGLVGIYSPSWSPDGQKIVFSGLSFAGYKDLYLFEADSNKLVQLTDDFYNDDEPAWSPDGRFIAFTSDRTQMGIDGASNLFLLKVEDGELRYLTFGKQQDRAPAFSSDGQYLAFTSDMDGSYNIYLLKDPIKAAYSREPVQLLKMTSYLGSTFDPCWTPDHGLLYGTFENGYFQIRFEPDFLSRIQSAQMISKPILISDTRPWQFPGVKPDLIAERKPYVRKYDLDFAQTQVSQDPIWGTTGGGQLAFTDVLGNDQYYILIYNNARVASEFWKSFNVAVTRLSLEHRVNWGISLYRFAGYYFYPADAYFYEERVGAIATFSYPFSQFSRISFTQNLAYSDKDWFFNKRRQAYLSSNFISFVNDNSIWASSGPIDGQRINITFGNTYDLRYSNVNYLTGLIDLRKYFRLGLRSAYAVRFLSLFNEGRETLQYYFGGSWDLRLYRRWSLHGKRILLISQELRFPLIDQLGIRFPIASMRFSGIRGALFFDAGNAWNNKFPGFLGSFGFGIRFNLGNVLVLRLDIGRRTDFKSIGKKT</sequence>
<feature type="non-terminal residue" evidence="2">
    <location>
        <position position="942"/>
    </location>
</feature>
<evidence type="ECO:0000313" key="2">
    <source>
        <dbReference type="EMBL" id="HHE54914.1"/>
    </source>
</evidence>
<comment type="similarity">
    <text evidence="1">Belongs to the TolB family.</text>
</comment>
<accession>A0A7V5H2Z3</accession>
<dbReference type="Proteomes" id="UP000886111">
    <property type="component" value="Unassembled WGS sequence"/>
</dbReference>
<dbReference type="InterPro" id="IPR011659">
    <property type="entry name" value="WD40"/>
</dbReference>
<dbReference type="Gene3D" id="2.40.160.50">
    <property type="entry name" value="membrane protein fhac: a member of the omp85/tpsb transporter family"/>
    <property type="match status" value="1"/>
</dbReference>
<organism evidence="2">
    <name type="scientific">Caldithrix abyssi</name>
    <dbReference type="NCBI Taxonomy" id="187145"/>
    <lineage>
        <taxon>Bacteria</taxon>
        <taxon>Pseudomonadati</taxon>
        <taxon>Calditrichota</taxon>
        <taxon>Calditrichia</taxon>
        <taxon>Calditrichales</taxon>
        <taxon>Calditrichaceae</taxon>
        <taxon>Caldithrix</taxon>
    </lineage>
</organism>
<dbReference type="EMBL" id="DRTD01000292">
    <property type="protein sequence ID" value="HHE54914.1"/>
    <property type="molecule type" value="Genomic_DNA"/>
</dbReference>
<gene>
    <name evidence="2" type="ORF">ENL21_03970</name>
</gene>
<dbReference type="PANTHER" id="PTHR36842">
    <property type="entry name" value="PROTEIN TOLB HOMOLOG"/>
    <property type="match status" value="1"/>
</dbReference>
<evidence type="ECO:0008006" key="3">
    <source>
        <dbReference type="Google" id="ProtNLM"/>
    </source>
</evidence>
<dbReference type="AlphaFoldDB" id="A0A7V5H2Z3"/>
<proteinExistence type="inferred from homology"/>
<dbReference type="InterPro" id="IPR011042">
    <property type="entry name" value="6-blade_b-propeller_TolB-like"/>
</dbReference>
<evidence type="ECO:0000256" key="1">
    <source>
        <dbReference type="ARBA" id="ARBA00009820"/>
    </source>
</evidence>
<protein>
    <recommendedName>
        <fullName evidence="3">Bacterial surface antigen (D15) domain-containing protein</fullName>
    </recommendedName>
</protein>
<dbReference type="PANTHER" id="PTHR36842:SF1">
    <property type="entry name" value="PROTEIN TOLB"/>
    <property type="match status" value="1"/>
</dbReference>
<dbReference type="Gene3D" id="2.120.10.30">
    <property type="entry name" value="TolB, C-terminal domain"/>
    <property type="match status" value="1"/>
</dbReference>
<name>A0A7V5H2Z3_CALAY</name>
<dbReference type="Pfam" id="PF07676">
    <property type="entry name" value="PD40"/>
    <property type="match status" value="3"/>
</dbReference>
<dbReference type="SUPFAM" id="SSF82171">
    <property type="entry name" value="DPP6 N-terminal domain-like"/>
    <property type="match status" value="1"/>
</dbReference>